<evidence type="ECO:0000256" key="1">
    <source>
        <dbReference type="SAM" id="MobiDB-lite"/>
    </source>
</evidence>
<dbReference type="Proteomes" id="UP001179952">
    <property type="component" value="Unassembled WGS sequence"/>
</dbReference>
<dbReference type="PROSITE" id="PS51222">
    <property type="entry name" value="DCD"/>
    <property type="match status" value="1"/>
</dbReference>
<evidence type="ECO:0000313" key="3">
    <source>
        <dbReference type="EMBL" id="KAK1265343.1"/>
    </source>
</evidence>
<feature type="compositionally biased region" description="Basic residues" evidence="1">
    <location>
        <begin position="205"/>
        <end position="216"/>
    </location>
</feature>
<gene>
    <name evidence="3" type="ORF">QJS04_geneDACA011289</name>
</gene>
<feature type="compositionally biased region" description="Basic and acidic residues" evidence="1">
    <location>
        <begin position="505"/>
        <end position="515"/>
    </location>
</feature>
<feature type="compositionally biased region" description="Basic and acidic residues" evidence="1">
    <location>
        <begin position="423"/>
        <end position="487"/>
    </location>
</feature>
<feature type="region of interest" description="Disordered" evidence="1">
    <location>
        <begin position="1"/>
        <end position="83"/>
    </location>
</feature>
<comment type="caution">
    <text evidence="3">The sequence shown here is derived from an EMBL/GenBank/DDBJ whole genome shotgun (WGS) entry which is preliminary data.</text>
</comment>
<evidence type="ECO:0000313" key="4">
    <source>
        <dbReference type="Proteomes" id="UP001179952"/>
    </source>
</evidence>
<feature type="compositionally biased region" description="Basic residues" evidence="1">
    <location>
        <begin position="488"/>
        <end position="499"/>
    </location>
</feature>
<dbReference type="EMBL" id="JAUJYN010000008">
    <property type="protein sequence ID" value="KAK1265343.1"/>
    <property type="molecule type" value="Genomic_DNA"/>
</dbReference>
<sequence>MGEESPKAEDVNSEMPTTAEVAGDESHETEVGAEEEMMGDASGDGEDVMVEEKKPPVGSGDAGANVEGEEPREKAEGKVEGDVKEETKVVKTFLGKTKKLAKRKKIVRKKPSTGTKVVRLEVAEVTKEVSPPAIVESNEKVEGGEVKEMEVDAKSKAKKLNKRKINKVKEEVEIENDDVKEEAIVETSNKKDNDVKEEARNATSNKKRKLRKQGKKNKAEEVGVAVGGNDASVSNGLNETESLASEKKDKESKQKGKLSGKVAPMGLIFMCNAKTKQDCFRYKVFGLPANKKEMVSEVYKGMRLFLFDVDLKLLYGIYKAAGPGGYNLEPKAFNSRFPSQVHFQILDDCLPLPEERFKSAIKSNYNGKNKFNCKLSEEQVKDLCKLFRKTTKRANQNPSGRVIKAPKSSPAEGSRKKGSKPVRPNERSGERQWERFRHTERSRERQQRERSRPDERSRERQQRERSRPDERSRERQQRERARSDERSRKRRREQPRSPRRALPPVEDRTYSRRLDPYITPYAPPPSLPPPIPHYTYDRPLDIDPYRRDSQVDPYSTLYRNHEARLPEPGRFEYQDPYRTSYGAPAPPLPLPLPLPSLPYHHHDPPYASTYLQPSEYTYPPPSSTAPPVYPSLFRY</sequence>
<dbReference type="InterPro" id="IPR013989">
    <property type="entry name" value="Dev_and_cell_death_domain"/>
</dbReference>
<feature type="compositionally biased region" description="Basic and acidic residues" evidence="1">
    <location>
        <begin position="69"/>
        <end position="83"/>
    </location>
</feature>
<feature type="compositionally biased region" description="Polar residues" evidence="1">
    <location>
        <begin position="231"/>
        <end position="243"/>
    </location>
</feature>
<proteinExistence type="predicted"/>
<feature type="compositionally biased region" description="Basic and acidic residues" evidence="1">
    <location>
        <begin position="1"/>
        <end position="10"/>
    </location>
</feature>
<reference evidence="3" key="2">
    <citation type="submission" date="2023-06" db="EMBL/GenBank/DDBJ databases">
        <authorList>
            <person name="Ma L."/>
            <person name="Liu K.-W."/>
            <person name="Li Z."/>
            <person name="Hsiao Y.-Y."/>
            <person name="Qi Y."/>
            <person name="Fu T."/>
            <person name="Tang G."/>
            <person name="Zhang D."/>
            <person name="Sun W.-H."/>
            <person name="Liu D.-K."/>
            <person name="Li Y."/>
            <person name="Chen G.-Z."/>
            <person name="Liu X.-D."/>
            <person name="Liao X.-Y."/>
            <person name="Jiang Y.-T."/>
            <person name="Yu X."/>
            <person name="Hao Y."/>
            <person name="Huang J."/>
            <person name="Zhao X.-W."/>
            <person name="Ke S."/>
            <person name="Chen Y.-Y."/>
            <person name="Wu W.-L."/>
            <person name="Hsu J.-L."/>
            <person name="Lin Y.-F."/>
            <person name="Huang M.-D."/>
            <person name="Li C.-Y."/>
            <person name="Huang L."/>
            <person name="Wang Z.-W."/>
            <person name="Zhao X."/>
            <person name="Zhong W.-Y."/>
            <person name="Peng D.-H."/>
            <person name="Ahmad S."/>
            <person name="Lan S."/>
            <person name="Zhang J.-S."/>
            <person name="Tsai W.-C."/>
            <person name="Van De Peer Y."/>
            <person name="Liu Z.-J."/>
        </authorList>
    </citation>
    <scope>NUCLEOTIDE SEQUENCE</scope>
    <source>
        <strain evidence="3">SCP</strain>
        <tissue evidence="3">Leaves</tissue>
    </source>
</reference>
<feature type="region of interest" description="Disordered" evidence="1">
    <location>
        <begin position="605"/>
        <end position="635"/>
    </location>
</feature>
<dbReference type="PANTHER" id="PTHR46444">
    <property type="entry name" value="DCD (DEVELOPMENT AND CELL DEATH) DOMAIN PROTEIN-RELATED"/>
    <property type="match status" value="1"/>
</dbReference>
<dbReference type="Pfam" id="PF10539">
    <property type="entry name" value="Dev_Cell_Death"/>
    <property type="match status" value="1"/>
</dbReference>
<feature type="compositionally biased region" description="Basic and acidic residues" evidence="1">
    <location>
        <begin position="188"/>
        <end position="200"/>
    </location>
</feature>
<dbReference type="SMART" id="SM00767">
    <property type="entry name" value="DCD"/>
    <property type="match status" value="1"/>
</dbReference>
<feature type="compositionally biased region" description="Pro residues" evidence="1">
    <location>
        <begin position="521"/>
        <end position="530"/>
    </location>
</feature>
<keyword evidence="4" id="KW-1185">Reference proteome</keyword>
<protein>
    <recommendedName>
        <fullName evidence="2">DCD domain-containing protein</fullName>
    </recommendedName>
</protein>
<feature type="compositionally biased region" description="Pro residues" evidence="1">
    <location>
        <begin position="618"/>
        <end position="629"/>
    </location>
</feature>
<feature type="compositionally biased region" description="Acidic residues" evidence="1">
    <location>
        <begin position="31"/>
        <end position="49"/>
    </location>
</feature>
<dbReference type="PANTHER" id="PTHR46444:SF11">
    <property type="entry name" value="DCD DOMAIN-CONTAINING PROTEIN"/>
    <property type="match status" value="1"/>
</dbReference>
<organism evidence="3 4">
    <name type="scientific">Acorus gramineus</name>
    <name type="common">Dwarf sweet flag</name>
    <dbReference type="NCBI Taxonomy" id="55184"/>
    <lineage>
        <taxon>Eukaryota</taxon>
        <taxon>Viridiplantae</taxon>
        <taxon>Streptophyta</taxon>
        <taxon>Embryophyta</taxon>
        <taxon>Tracheophyta</taxon>
        <taxon>Spermatophyta</taxon>
        <taxon>Magnoliopsida</taxon>
        <taxon>Liliopsida</taxon>
        <taxon>Acoraceae</taxon>
        <taxon>Acorus</taxon>
    </lineage>
</organism>
<feature type="compositionally biased region" description="Basic and acidic residues" evidence="1">
    <location>
        <begin position="244"/>
        <end position="254"/>
    </location>
</feature>
<reference evidence="3" key="1">
    <citation type="journal article" date="2023" name="Nat. Commun.">
        <title>Diploid and tetraploid genomes of Acorus and the evolution of monocots.</title>
        <authorList>
            <person name="Ma L."/>
            <person name="Liu K.W."/>
            <person name="Li Z."/>
            <person name="Hsiao Y.Y."/>
            <person name="Qi Y."/>
            <person name="Fu T."/>
            <person name="Tang G.D."/>
            <person name="Zhang D."/>
            <person name="Sun W.H."/>
            <person name="Liu D.K."/>
            <person name="Li Y."/>
            <person name="Chen G.Z."/>
            <person name="Liu X.D."/>
            <person name="Liao X.Y."/>
            <person name="Jiang Y.T."/>
            <person name="Yu X."/>
            <person name="Hao Y."/>
            <person name="Huang J."/>
            <person name="Zhao X.W."/>
            <person name="Ke S."/>
            <person name="Chen Y.Y."/>
            <person name="Wu W.L."/>
            <person name="Hsu J.L."/>
            <person name="Lin Y.F."/>
            <person name="Huang M.D."/>
            <person name="Li C.Y."/>
            <person name="Huang L."/>
            <person name="Wang Z.W."/>
            <person name="Zhao X."/>
            <person name="Zhong W.Y."/>
            <person name="Peng D.H."/>
            <person name="Ahmad S."/>
            <person name="Lan S."/>
            <person name="Zhang J.S."/>
            <person name="Tsai W.C."/>
            <person name="Van de Peer Y."/>
            <person name="Liu Z.J."/>
        </authorList>
    </citation>
    <scope>NUCLEOTIDE SEQUENCE</scope>
    <source>
        <strain evidence="3">SCP</strain>
    </source>
</reference>
<feature type="region of interest" description="Disordered" evidence="1">
    <location>
        <begin position="179"/>
        <end position="258"/>
    </location>
</feature>
<evidence type="ECO:0000259" key="2">
    <source>
        <dbReference type="PROSITE" id="PS51222"/>
    </source>
</evidence>
<name>A0AAV9AM74_ACOGR</name>
<feature type="domain" description="DCD" evidence="2">
    <location>
        <begin position="262"/>
        <end position="389"/>
    </location>
</feature>
<dbReference type="AlphaFoldDB" id="A0AAV9AM74"/>
<feature type="region of interest" description="Disordered" evidence="1">
    <location>
        <begin position="391"/>
        <end position="530"/>
    </location>
</feature>
<accession>A0AAV9AM74</accession>